<keyword evidence="1 3" id="KW-0456">Lyase</keyword>
<dbReference type="AlphaFoldDB" id="V5SEC0"/>
<dbReference type="Gene3D" id="2.40.40.10">
    <property type="entry name" value="RlpA-like domain"/>
    <property type="match status" value="1"/>
</dbReference>
<dbReference type="Pfam" id="PF03330">
    <property type="entry name" value="DPBB_1"/>
    <property type="match status" value="1"/>
</dbReference>
<dbReference type="HOGENOM" id="CLU_1183765_0_0_5"/>
<dbReference type="GO" id="GO:0008932">
    <property type="term" value="F:lytic endotransglycosylase activity"/>
    <property type="evidence" value="ECO:0007669"/>
    <property type="project" value="UniProtKB-UniRule"/>
</dbReference>
<keyword evidence="2 3" id="KW-0961">Cell wall biogenesis/degradation</keyword>
<evidence type="ECO:0000256" key="3">
    <source>
        <dbReference type="HAMAP-Rule" id="MF_02071"/>
    </source>
</evidence>
<dbReference type="KEGG" id="hni:W911_13785"/>
<dbReference type="Proteomes" id="UP000018542">
    <property type="component" value="Chromosome"/>
</dbReference>
<organism evidence="7 8">
    <name type="scientific">Hyphomicrobium nitrativorans NL23</name>
    <dbReference type="NCBI Taxonomy" id="1029756"/>
    <lineage>
        <taxon>Bacteria</taxon>
        <taxon>Pseudomonadati</taxon>
        <taxon>Pseudomonadota</taxon>
        <taxon>Alphaproteobacteria</taxon>
        <taxon>Hyphomicrobiales</taxon>
        <taxon>Hyphomicrobiaceae</taxon>
        <taxon>Hyphomicrobium</taxon>
    </lineage>
</organism>
<dbReference type="PANTHER" id="PTHR34183:SF1">
    <property type="entry name" value="ENDOLYTIC PEPTIDOGLYCAN TRANSGLYCOSYLASE RLPA"/>
    <property type="match status" value="1"/>
</dbReference>
<dbReference type="PATRIC" id="fig|1029756.8.peg.2870"/>
<evidence type="ECO:0000256" key="1">
    <source>
        <dbReference type="ARBA" id="ARBA00023239"/>
    </source>
</evidence>
<dbReference type="GO" id="GO:0000270">
    <property type="term" value="P:peptidoglycan metabolic process"/>
    <property type="evidence" value="ECO:0007669"/>
    <property type="project" value="UniProtKB-UniRule"/>
</dbReference>
<feature type="region of interest" description="Disordered" evidence="5">
    <location>
        <begin position="209"/>
        <end position="234"/>
    </location>
</feature>
<comment type="function">
    <text evidence="3">Lytic transglycosylase with a strong preference for naked glycan strands that lack stem peptides.</text>
</comment>
<evidence type="ECO:0000256" key="2">
    <source>
        <dbReference type="ARBA" id="ARBA00023316"/>
    </source>
</evidence>
<dbReference type="InterPro" id="IPR034718">
    <property type="entry name" value="RlpA"/>
</dbReference>
<accession>V5SEC0</accession>
<dbReference type="InterPro" id="IPR009009">
    <property type="entry name" value="RlpA-like_DPBB"/>
</dbReference>
<evidence type="ECO:0000256" key="5">
    <source>
        <dbReference type="SAM" id="MobiDB-lite"/>
    </source>
</evidence>
<dbReference type="GO" id="GO:0071555">
    <property type="term" value="P:cell wall organization"/>
    <property type="evidence" value="ECO:0007669"/>
    <property type="project" value="UniProtKB-KW"/>
</dbReference>
<gene>
    <name evidence="3" type="primary">rlpA</name>
    <name evidence="7" type="ORF">W911_13785</name>
</gene>
<evidence type="ECO:0000313" key="8">
    <source>
        <dbReference type="Proteomes" id="UP000018542"/>
    </source>
</evidence>
<dbReference type="NCBIfam" id="TIGR00413">
    <property type="entry name" value="rlpA"/>
    <property type="match status" value="1"/>
</dbReference>
<dbReference type="HAMAP" id="MF_02071">
    <property type="entry name" value="RlpA"/>
    <property type="match status" value="1"/>
</dbReference>
<evidence type="ECO:0000256" key="4">
    <source>
        <dbReference type="RuleBase" id="RU003495"/>
    </source>
</evidence>
<dbReference type="InterPro" id="IPR012997">
    <property type="entry name" value="RplA"/>
</dbReference>
<feature type="domain" description="RlpA-like protein double-psi beta-barrel" evidence="6">
    <location>
        <begin position="53"/>
        <end position="141"/>
    </location>
</feature>
<reference evidence="7 8" key="1">
    <citation type="journal article" date="2014" name="Genome Announc.">
        <title>Complete Genome Sequence of Hyphomicrobium nitrativorans Strain NL23, a Denitrifying Bacterium Isolated from Biofilm of a Methanol-Fed Denitrification System Treating Seawater at the Montreal Biodome.</title>
        <authorList>
            <person name="Martineau C."/>
            <person name="Villeneuve C."/>
            <person name="Mauffrey F."/>
            <person name="Villemur R."/>
        </authorList>
    </citation>
    <scope>NUCLEOTIDE SEQUENCE [LARGE SCALE GENOMIC DNA]</scope>
    <source>
        <strain evidence="7">NL23</strain>
    </source>
</reference>
<dbReference type="CDD" id="cd22268">
    <property type="entry name" value="DPBB_RlpA-like"/>
    <property type="match status" value="1"/>
</dbReference>
<evidence type="ECO:0000313" key="7">
    <source>
        <dbReference type="EMBL" id="AHB49241.1"/>
    </source>
</evidence>
<name>V5SEC0_9HYPH</name>
<protein>
    <recommendedName>
        <fullName evidence="3">Endolytic peptidoglycan transglycosylase RlpA</fullName>
        <ecNumber evidence="3">4.2.2.-</ecNumber>
    </recommendedName>
</protein>
<evidence type="ECO:0000259" key="6">
    <source>
        <dbReference type="Pfam" id="PF03330"/>
    </source>
</evidence>
<dbReference type="PANTHER" id="PTHR34183">
    <property type="entry name" value="ENDOLYTIC PEPTIDOGLYCAN TRANSGLYCOSYLASE RLPA"/>
    <property type="match status" value="1"/>
</dbReference>
<proteinExistence type="inferred from homology"/>
<dbReference type="EC" id="4.2.2.-" evidence="3"/>
<dbReference type="SUPFAM" id="SSF50685">
    <property type="entry name" value="Barwin-like endoglucanases"/>
    <property type="match status" value="1"/>
</dbReference>
<keyword evidence="8" id="KW-1185">Reference proteome</keyword>
<dbReference type="STRING" id="1029756.W911_13785"/>
<dbReference type="EMBL" id="CP006912">
    <property type="protein sequence ID" value="AHB49241.1"/>
    <property type="molecule type" value="Genomic_DNA"/>
</dbReference>
<sequence>MFPESEWGVSASRRVVGPGERIPKGGGHYKVGQAYQVGGRWYHPREQPDYDRVGIASWYGPKFHGRKTANGEIFDMYALTAAHPTLPMPSYAYVTNPANGRTVMVRINDRGPYVGERMIDLSRETARVLALKSGGTGRVRVQYAGPAPLDGDDSRERQFLASRAWNTGNGREVAAVEQAVSAHEWANYEARAPRRPVEGTRSARHMVHNRRPAQNASMDGAWSPYAHRERIASR</sequence>
<dbReference type="InterPro" id="IPR036908">
    <property type="entry name" value="RlpA-like_sf"/>
</dbReference>
<comment type="similarity">
    <text evidence="3 4">Belongs to the RlpA family.</text>
</comment>